<evidence type="ECO:0000313" key="2">
    <source>
        <dbReference type="EMBL" id="TNN51285.1"/>
    </source>
</evidence>
<dbReference type="EMBL" id="SRLO01000587">
    <property type="protein sequence ID" value="TNN51285.1"/>
    <property type="molecule type" value="Genomic_DNA"/>
</dbReference>
<proteinExistence type="predicted"/>
<gene>
    <name evidence="2" type="ORF">EYF80_038503</name>
</gene>
<dbReference type="Proteomes" id="UP000314294">
    <property type="component" value="Unassembled WGS sequence"/>
</dbReference>
<feature type="region of interest" description="Disordered" evidence="1">
    <location>
        <begin position="130"/>
        <end position="181"/>
    </location>
</feature>
<keyword evidence="3" id="KW-1185">Reference proteome</keyword>
<sequence length="212" mass="23317">MLQGRREASPLLIGKRWNDFEARIKFQDFFGVDAAILETFINNEIQSVFSGAEAEQTLDGQFPVMYGCCSLCPGTECFSCVYCSAPRRRLCDCDSDSREGTVWGFETKPQQAPDCFTLFQMYLGKKGLGKWGRGKRGRGKRGRGKKGRGGFLSSRALRSQRSGSGDSGSENSGSEDSGSEDFLSSRAAASYFNFTKGGKAARCPPLLRRKCD</sequence>
<comment type="caution">
    <text evidence="2">The sequence shown here is derived from an EMBL/GenBank/DDBJ whole genome shotgun (WGS) entry which is preliminary data.</text>
</comment>
<evidence type="ECO:0000256" key="1">
    <source>
        <dbReference type="SAM" id="MobiDB-lite"/>
    </source>
</evidence>
<evidence type="ECO:0000313" key="3">
    <source>
        <dbReference type="Proteomes" id="UP000314294"/>
    </source>
</evidence>
<dbReference type="AlphaFoldDB" id="A0A4Z2GDS6"/>
<protein>
    <submittedName>
        <fullName evidence="2">Uncharacterized protein</fullName>
    </submittedName>
</protein>
<name>A0A4Z2GDS6_9TELE</name>
<feature type="compositionally biased region" description="Low complexity" evidence="1">
    <location>
        <begin position="162"/>
        <end position="181"/>
    </location>
</feature>
<reference evidence="2 3" key="1">
    <citation type="submission" date="2019-03" db="EMBL/GenBank/DDBJ databases">
        <title>First draft genome of Liparis tanakae, snailfish: a comprehensive survey of snailfish specific genes.</title>
        <authorList>
            <person name="Kim W."/>
            <person name="Song I."/>
            <person name="Jeong J.-H."/>
            <person name="Kim D."/>
            <person name="Kim S."/>
            <person name="Ryu S."/>
            <person name="Song J.Y."/>
            <person name="Lee S.K."/>
        </authorList>
    </citation>
    <scope>NUCLEOTIDE SEQUENCE [LARGE SCALE GENOMIC DNA]</scope>
    <source>
        <tissue evidence="2">Muscle</tissue>
    </source>
</reference>
<organism evidence="2 3">
    <name type="scientific">Liparis tanakae</name>
    <name type="common">Tanaka's snailfish</name>
    <dbReference type="NCBI Taxonomy" id="230148"/>
    <lineage>
        <taxon>Eukaryota</taxon>
        <taxon>Metazoa</taxon>
        <taxon>Chordata</taxon>
        <taxon>Craniata</taxon>
        <taxon>Vertebrata</taxon>
        <taxon>Euteleostomi</taxon>
        <taxon>Actinopterygii</taxon>
        <taxon>Neopterygii</taxon>
        <taxon>Teleostei</taxon>
        <taxon>Neoteleostei</taxon>
        <taxon>Acanthomorphata</taxon>
        <taxon>Eupercaria</taxon>
        <taxon>Perciformes</taxon>
        <taxon>Cottioidei</taxon>
        <taxon>Cottales</taxon>
        <taxon>Liparidae</taxon>
        <taxon>Liparis</taxon>
    </lineage>
</organism>
<feature type="compositionally biased region" description="Basic residues" evidence="1">
    <location>
        <begin position="132"/>
        <end position="148"/>
    </location>
</feature>
<accession>A0A4Z2GDS6</accession>